<name>A0A2M8W7B5_9MICO</name>
<organism evidence="1 2">
    <name type="scientific">Luteimicrobium subarcticum</name>
    <dbReference type="NCBI Taxonomy" id="620910"/>
    <lineage>
        <taxon>Bacteria</taxon>
        <taxon>Bacillati</taxon>
        <taxon>Actinomycetota</taxon>
        <taxon>Actinomycetes</taxon>
        <taxon>Micrococcales</taxon>
        <taxon>Luteimicrobium</taxon>
    </lineage>
</organism>
<sequence length="132" mass="14451">MAEILIFLDDREAWSAPRDELARSFLAAVAPDGPAPTPAPVSGASDLRDVGWTYPGAVGEVEVWLARGGWGVSVDGSTREALRVALWFRGLVPDDVAVRLTDDGYSFDRELAPGEVLDDLERWYEDEVGELF</sequence>
<dbReference type="AlphaFoldDB" id="A0A2M8W7B5"/>
<protein>
    <submittedName>
        <fullName evidence="1">Uncharacterized protein</fullName>
    </submittedName>
</protein>
<dbReference type="EMBL" id="PGTZ01000010">
    <property type="protein sequence ID" value="PJI86784.1"/>
    <property type="molecule type" value="Genomic_DNA"/>
</dbReference>
<comment type="caution">
    <text evidence="1">The sequence shown here is derived from an EMBL/GenBank/DDBJ whole genome shotgun (WGS) entry which is preliminary data.</text>
</comment>
<dbReference type="RefSeq" id="WP_100350802.1">
    <property type="nucleotide sequence ID" value="NZ_PGTZ01000010.1"/>
</dbReference>
<evidence type="ECO:0000313" key="1">
    <source>
        <dbReference type="EMBL" id="PJI86784.1"/>
    </source>
</evidence>
<proteinExistence type="predicted"/>
<gene>
    <name evidence="1" type="ORF">CLV34_2707</name>
</gene>
<accession>A0A2M8W7B5</accession>
<dbReference type="OrthoDB" id="3697902at2"/>
<keyword evidence="2" id="KW-1185">Reference proteome</keyword>
<reference evidence="1 2" key="1">
    <citation type="submission" date="2017-11" db="EMBL/GenBank/DDBJ databases">
        <title>Genomic Encyclopedia of Archaeal and Bacterial Type Strains, Phase II (KMG-II): From Individual Species to Whole Genera.</title>
        <authorList>
            <person name="Goeker M."/>
        </authorList>
    </citation>
    <scope>NUCLEOTIDE SEQUENCE [LARGE SCALE GENOMIC DNA]</scope>
    <source>
        <strain evidence="1 2">DSM 22413</strain>
    </source>
</reference>
<dbReference type="Proteomes" id="UP000231586">
    <property type="component" value="Unassembled WGS sequence"/>
</dbReference>
<evidence type="ECO:0000313" key="2">
    <source>
        <dbReference type="Proteomes" id="UP000231586"/>
    </source>
</evidence>